<reference evidence="1" key="1">
    <citation type="submission" date="2018-05" db="EMBL/GenBank/DDBJ databases">
        <authorList>
            <person name="Lanie J.A."/>
            <person name="Ng W.-L."/>
            <person name="Kazmierczak K.M."/>
            <person name="Andrzejewski T.M."/>
            <person name="Davidsen T.M."/>
            <person name="Wayne K.J."/>
            <person name="Tettelin H."/>
            <person name="Glass J.I."/>
            <person name="Rusch D."/>
            <person name="Podicherti R."/>
            <person name="Tsui H.-C.T."/>
            <person name="Winkler M.E."/>
        </authorList>
    </citation>
    <scope>NUCLEOTIDE SEQUENCE</scope>
</reference>
<proteinExistence type="predicted"/>
<evidence type="ECO:0000313" key="1">
    <source>
        <dbReference type="EMBL" id="SVD71773.1"/>
    </source>
</evidence>
<name>A0A382XLD5_9ZZZZ</name>
<accession>A0A382XLD5</accession>
<protein>
    <submittedName>
        <fullName evidence="1">Uncharacterized protein</fullName>
    </submittedName>
</protein>
<dbReference type="EMBL" id="UINC01168642">
    <property type="protein sequence ID" value="SVD71773.1"/>
    <property type="molecule type" value="Genomic_DNA"/>
</dbReference>
<sequence>MSAKRYLHLLLVASLIVFLFALPSANAEENELEIVKIEHQYSKSENSIEIKVNNYDEEFVNCNLILSIFSEDLREPLPLTNSITFFDIEGNNKHHHNFTFIAPLSGDYTFNITLLVEKNDILIEYHSSEEITFYDYNEYQIQDEIVDYYFDSSEHANWIYSVENNYLELKNIEGAYDTGVVLGPFNTEGLSQSILNLEYRHLKSNTANFTISVTKEFNSSELYSTDWNLAHSVNDENNINFEIPKGNEIFILIRGEDSVSNTNNYWIIE</sequence>
<dbReference type="AlphaFoldDB" id="A0A382XLD5"/>
<gene>
    <name evidence="1" type="ORF">METZ01_LOCUS424627</name>
</gene>
<feature type="non-terminal residue" evidence="1">
    <location>
        <position position="269"/>
    </location>
</feature>
<organism evidence="1">
    <name type="scientific">marine metagenome</name>
    <dbReference type="NCBI Taxonomy" id="408172"/>
    <lineage>
        <taxon>unclassified sequences</taxon>
        <taxon>metagenomes</taxon>
        <taxon>ecological metagenomes</taxon>
    </lineage>
</organism>